<evidence type="ECO:0000313" key="1">
    <source>
        <dbReference type="EMBL" id="MCY9521478.1"/>
    </source>
</evidence>
<reference evidence="1 2" key="1">
    <citation type="submission" date="2022-05" db="EMBL/GenBank/DDBJ databases">
        <title>Genome Sequencing of Bee-Associated Microbes.</title>
        <authorList>
            <person name="Dunlap C."/>
        </authorList>
    </citation>
    <scope>NUCLEOTIDE SEQUENCE [LARGE SCALE GENOMIC DNA]</scope>
    <source>
        <strain evidence="1 2">NRRL NRS-1438</strain>
    </source>
</reference>
<gene>
    <name evidence="1" type="ORF">M5X09_17695</name>
</gene>
<comment type="caution">
    <text evidence="1">The sequence shown here is derived from an EMBL/GenBank/DDBJ whole genome shotgun (WGS) entry which is preliminary data.</text>
</comment>
<dbReference type="RefSeq" id="WP_268601503.1">
    <property type="nucleotide sequence ID" value="NZ_JAMDLV010000006.1"/>
</dbReference>
<evidence type="ECO:0000313" key="2">
    <source>
        <dbReference type="Proteomes" id="UP001207626"/>
    </source>
</evidence>
<accession>A0ABT4DYX7</accession>
<name>A0ABT4DYX7_9BACL</name>
<organism evidence="1 2">
    <name type="scientific">Paenibacillus apiarius</name>
    <dbReference type="NCBI Taxonomy" id="46240"/>
    <lineage>
        <taxon>Bacteria</taxon>
        <taxon>Bacillati</taxon>
        <taxon>Bacillota</taxon>
        <taxon>Bacilli</taxon>
        <taxon>Bacillales</taxon>
        <taxon>Paenibacillaceae</taxon>
        <taxon>Paenibacillus</taxon>
    </lineage>
</organism>
<dbReference type="InterPro" id="IPR046155">
    <property type="entry name" value="DUF6157"/>
</dbReference>
<sequence>MSYTDTFILVALDCPVASSTVPESRKAKKPIHVLQYELLSQHPYHFTHEDLLFEVHIRHKGIDNEDVRRREEEIRAEIFSKPHPCLRASMLPKKFGWGVHYDAEGKIAIYGMESAEYQRFLQTDNGSVKLLPAMRNSRK</sequence>
<proteinExistence type="predicted"/>
<dbReference type="EMBL" id="JAMDLW010000023">
    <property type="protein sequence ID" value="MCY9521478.1"/>
    <property type="molecule type" value="Genomic_DNA"/>
</dbReference>
<protein>
    <submittedName>
        <fullName evidence="1">DUF6157 family protein</fullName>
    </submittedName>
</protein>
<dbReference type="Proteomes" id="UP001207626">
    <property type="component" value="Unassembled WGS sequence"/>
</dbReference>
<dbReference type="Pfam" id="PF19654">
    <property type="entry name" value="DUF6157"/>
    <property type="match status" value="1"/>
</dbReference>
<keyword evidence="2" id="KW-1185">Reference proteome</keyword>